<dbReference type="Proteomes" id="UP001244341">
    <property type="component" value="Chromosome 7b"/>
</dbReference>
<organism evidence="9 10">
    <name type="scientific">Tetradesmus obliquus</name>
    <name type="common">Green alga</name>
    <name type="synonym">Acutodesmus obliquus</name>
    <dbReference type="NCBI Taxonomy" id="3088"/>
    <lineage>
        <taxon>Eukaryota</taxon>
        <taxon>Viridiplantae</taxon>
        <taxon>Chlorophyta</taxon>
        <taxon>core chlorophytes</taxon>
        <taxon>Chlorophyceae</taxon>
        <taxon>CS clade</taxon>
        <taxon>Sphaeropleales</taxon>
        <taxon>Scenedesmaceae</taxon>
        <taxon>Tetradesmus</taxon>
    </lineage>
</organism>
<evidence type="ECO:0000256" key="1">
    <source>
        <dbReference type="ARBA" id="ARBA00004229"/>
    </source>
</evidence>
<evidence type="ECO:0000256" key="4">
    <source>
        <dbReference type="ARBA" id="ARBA00022528"/>
    </source>
</evidence>
<dbReference type="CDD" id="cd01635">
    <property type="entry name" value="Glycosyltransferase_GTB-type"/>
    <property type="match status" value="1"/>
</dbReference>
<name>A0ABY8U4T2_TETOB</name>
<evidence type="ECO:0000256" key="6">
    <source>
        <dbReference type="ARBA" id="ARBA00022679"/>
    </source>
</evidence>
<feature type="compositionally biased region" description="Low complexity" evidence="8">
    <location>
        <begin position="501"/>
        <end position="511"/>
    </location>
</feature>
<feature type="compositionally biased region" description="Acidic residues" evidence="8">
    <location>
        <begin position="453"/>
        <end position="473"/>
    </location>
</feature>
<dbReference type="EMBL" id="CP126214">
    <property type="protein sequence ID" value="WIA16394.1"/>
    <property type="molecule type" value="Genomic_DNA"/>
</dbReference>
<comment type="similarity">
    <text evidence="3">Belongs to the glycosyltransferase group 1 family. Glycosyltransferase 4 subfamily.</text>
</comment>
<dbReference type="InterPro" id="IPR044525">
    <property type="entry name" value="DGDG1/2"/>
</dbReference>
<keyword evidence="10" id="KW-1185">Reference proteome</keyword>
<dbReference type="SUPFAM" id="SSF53756">
    <property type="entry name" value="UDP-Glycosyltransferase/glycogen phosphorylase"/>
    <property type="match status" value="1"/>
</dbReference>
<dbReference type="Gene3D" id="3.40.50.2000">
    <property type="entry name" value="Glycogen Phosphorylase B"/>
    <property type="match status" value="1"/>
</dbReference>
<feature type="region of interest" description="Disordered" evidence="8">
    <location>
        <begin position="447"/>
        <end position="537"/>
    </location>
</feature>
<dbReference type="PANTHER" id="PTHR46132:SF1">
    <property type="entry name" value="DIGALACTOSYLDIACYLGLYCEROL SYNTHASE 2, CHLOROPLASTIC"/>
    <property type="match status" value="1"/>
</dbReference>
<evidence type="ECO:0000256" key="8">
    <source>
        <dbReference type="SAM" id="MobiDB-lite"/>
    </source>
</evidence>
<gene>
    <name evidence="9" type="ORF">OEZ85_013086</name>
</gene>
<evidence type="ECO:0000256" key="2">
    <source>
        <dbReference type="ARBA" id="ARBA00004370"/>
    </source>
</evidence>
<proteinExistence type="inferred from homology"/>
<accession>A0ABY8U4T2</accession>
<comment type="subcellular location">
    <subcellularLocation>
        <location evidence="2">Membrane</location>
    </subcellularLocation>
    <subcellularLocation>
        <location evidence="1">Plastid</location>
        <location evidence="1">Chloroplast</location>
    </subcellularLocation>
</comment>
<dbReference type="PANTHER" id="PTHR46132">
    <property type="entry name" value="DIGALACTOSYLDIACYLGLYCEROL SYNTHASE 2, CHLOROPLASTIC"/>
    <property type="match status" value="1"/>
</dbReference>
<keyword evidence="6" id="KW-0808">Transferase</keyword>
<feature type="compositionally biased region" description="Low complexity" evidence="8">
    <location>
        <begin position="474"/>
        <end position="492"/>
    </location>
</feature>
<evidence type="ECO:0008006" key="11">
    <source>
        <dbReference type="Google" id="ProtNLM"/>
    </source>
</evidence>
<evidence type="ECO:0000313" key="9">
    <source>
        <dbReference type="EMBL" id="WIA16394.1"/>
    </source>
</evidence>
<keyword evidence="5" id="KW-0934">Plastid</keyword>
<evidence type="ECO:0000313" key="10">
    <source>
        <dbReference type="Proteomes" id="UP001244341"/>
    </source>
</evidence>
<reference evidence="9 10" key="1">
    <citation type="submission" date="2023-05" db="EMBL/GenBank/DDBJ databases">
        <title>A 100% complete, gapless, phased diploid assembly of the Scenedesmus obliquus UTEX 3031 genome.</title>
        <authorList>
            <person name="Biondi T.C."/>
            <person name="Hanschen E.R."/>
            <person name="Kwon T."/>
            <person name="Eng W."/>
            <person name="Kruse C.P.S."/>
            <person name="Koehler S.I."/>
            <person name="Kunde Y."/>
            <person name="Gleasner C.D."/>
            <person name="You Mak K.T."/>
            <person name="Polle J."/>
            <person name="Hovde B.T."/>
            <person name="Starkenburg S.R."/>
        </authorList>
    </citation>
    <scope>NUCLEOTIDE SEQUENCE [LARGE SCALE GENOMIC DNA]</scope>
    <source>
        <strain evidence="9 10">DOE0152z</strain>
    </source>
</reference>
<evidence type="ECO:0000256" key="3">
    <source>
        <dbReference type="ARBA" id="ARBA00009481"/>
    </source>
</evidence>
<protein>
    <recommendedName>
        <fullName evidence="11">Digalactosyldiacylglycerol synthase</fullName>
    </recommendedName>
</protein>
<keyword evidence="4" id="KW-0150">Chloroplast</keyword>
<sequence length="537" mass="59416">MHLLHRKQKEKRAASSLKEPGRTFVVVTTAALPWRTGTSINPMLRAAQLSAEPSRSVLLMVPWVSAEQQPLIYPEGLTFSSHAEQAEYILQEARKRTGLPCNFSVKFYAGKYYSSFGSIFPVEDIVKLVPREARDVAILEEPEHLCWFQHSSRWSRAFKHVVGILHTNYLAYIRSDAPSGTGFLNTAAVYRVNRWVCRIHCHKNVKLSDAVQSLPHQVTCNVHGVAAAFLDIGRAKAAKPPPGQHRFTKGAYFIGKAVWGKGYRELINMGAEYNQVRADPLVLDVIGSGEDLAAIQAAAGQKGLDWRWLGAKDHAEPAMHDYQVFLNPSTSDVVATTTAEALAMGKWAVVPDIACNAFFKQFRNCLLYSDAGGFVSAVDKALLNEPAPMSDEELNKLSWAAATQRLLEVGSMAEGDWPSAAETRYTAALWRMYRSIVGFTALREALGMTSPNDTDEPALDSEDLDEENEEDYEQQQQQQQQAHAAAEAAAGAKRARDNSEAARAARAAAAQKELEEAKQLAGDEADSWDEDFQYRDL</sequence>
<keyword evidence="7" id="KW-0472">Membrane</keyword>
<dbReference type="Pfam" id="PF13692">
    <property type="entry name" value="Glyco_trans_1_4"/>
    <property type="match status" value="1"/>
</dbReference>
<evidence type="ECO:0000256" key="5">
    <source>
        <dbReference type="ARBA" id="ARBA00022640"/>
    </source>
</evidence>
<evidence type="ECO:0000256" key="7">
    <source>
        <dbReference type="ARBA" id="ARBA00023136"/>
    </source>
</evidence>